<comment type="caution">
    <text evidence="5">The sequence shown here is derived from an EMBL/GenBank/DDBJ whole genome shotgun (WGS) entry which is preliminary data.</text>
</comment>
<dbReference type="SMART" id="SM00421">
    <property type="entry name" value="HTH_LUXR"/>
    <property type="match status" value="1"/>
</dbReference>
<dbReference type="PROSITE" id="PS50043">
    <property type="entry name" value="HTH_LUXR_2"/>
    <property type="match status" value="1"/>
</dbReference>
<dbReference type="Pfam" id="PF00196">
    <property type="entry name" value="GerE"/>
    <property type="match status" value="1"/>
</dbReference>
<evidence type="ECO:0000259" key="4">
    <source>
        <dbReference type="PROSITE" id="PS50043"/>
    </source>
</evidence>
<protein>
    <submittedName>
        <fullName evidence="5">DNA-binding CsgD family transcriptional regulator</fullName>
    </submittedName>
</protein>
<dbReference type="Gene3D" id="1.10.10.10">
    <property type="entry name" value="Winged helix-like DNA-binding domain superfamily/Winged helix DNA-binding domain"/>
    <property type="match status" value="1"/>
</dbReference>
<keyword evidence="3" id="KW-0804">Transcription</keyword>
<evidence type="ECO:0000256" key="1">
    <source>
        <dbReference type="ARBA" id="ARBA00023015"/>
    </source>
</evidence>
<proteinExistence type="predicted"/>
<dbReference type="InterPro" id="IPR003018">
    <property type="entry name" value="GAF"/>
</dbReference>
<sequence length="289" mass="30899">MITGPTSPADDSRLIGRALAVLRDSTGLPLAFGGVVTARGQVRLEEFAGITNGALRGVVLNFGLGLGGKVVALRRPLAVNDYVATDRISHEYDRVITAEGLRAMVAAPVVVRRTVRAVMYGAVHQPLPLGDRAVQAVVSAARDLEQELAVRDEIARHLAWLGERRTTAEQAPAPMTHQWEKVRQAYAELRVLAQQITDPDTRERFDAACDKLAAARHSADGPIAGPALSPRELDVLACVAVGQSNTDAAAELGLSVETVKSYLRSATRKLGSRSRLEAVVAARRLGLLP</sequence>
<dbReference type="GO" id="GO:0006355">
    <property type="term" value="P:regulation of DNA-templated transcription"/>
    <property type="evidence" value="ECO:0007669"/>
    <property type="project" value="InterPro"/>
</dbReference>
<evidence type="ECO:0000313" key="6">
    <source>
        <dbReference type="Proteomes" id="UP000568380"/>
    </source>
</evidence>
<evidence type="ECO:0000256" key="3">
    <source>
        <dbReference type="ARBA" id="ARBA00023163"/>
    </source>
</evidence>
<dbReference type="InterPro" id="IPR036388">
    <property type="entry name" value="WH-like_DNA-bd_sf"/>
</dbReference>
<dbReference type="EMBL" id="JACHIN010000010">
    <property type="protein sequence ID" value="MBB5081488.1"/>
    <property type="molecule type" value="Genomic_DNA"/>
</dbReference>
<name>A0A7W8EJE2_9ACTN</name>
<dbReference type="InterPro" id="IPR029016">
    <property type="entry name" value="GAF-like_dom_sf"/>
</dbReference>
<dbReference type="PANTHER" id="PTHR44688">
    <property type="entry name" value="DNA-BINDING TRANSCRIPTIONAL ACTIVATOR DEVR_DOSR"/>
    <property type="match status" value="1"/>
</dbReference>
<reference evidence="5 6" key="1">
    <citation type="submission" date="2020-08" db="EMBL/GenBank/DDBJ databases">
        <title>Genomic Encyclopedia of Type Strains, Phase IV (KMG-IV): sequencing the most valuable type-strain genomes for metagenomic binning, comparative biology and taxonomic classification.</title>
        <authorList>
            <person name="Goeker M."/>
        </authorList>
    </citation>
    <scope>NUCLEOTIDE SEQUENCE [LARGE SCALE GENOMIC DNA]</scope>
    <source>
        <strain evidence="5 6">DSM 45385</strain>
    </source>
</reference>
<dbReference type="PANTHER" id="PTHR44688:SF16">
    <property type="entry name" value="DNA-BINDING TRANSCRIPTIONAL ACTIVATOR DEVR_DOSR"/>
    <property type="match status" value="1"/>
</dbReference>
<dbReference type="AlphaFoldDB" id="A0A7W8EJE2"/>
<gene>
    <name evidence="5" type="ORF">HNR40_006983</name>
</gene>
<dbReference type="Pfam" id="PF01590">
    <property type="entry name" value="GAF"/>
    <property type="match status" value="1"/>
</dbReference>
<dbReference type="CDD" id="cd06170">
    <property type="entry name" value="LuxR_C_like"/>
    <property type="match status" value="1"/>
</dbReference>
<accession>A0A7W8EJE2</accession>
<dbReference type="SUPFAM" id="SSF55781">
    <property type="entry name" value="GAF domain-like"/>
    <property type="match status" value="1"/>
</dbReference>
<dbReference type="Proteomes" id="UP000568380">
    <property type="component" value="Unassembled WGS sequence"/>
</dbReference>
<dbReference type="SUPFAM" id="SSF46894">
    <property type="entry name" value="C-terminal effector domain of the bipartite response regulators"/>
    <property type="match status" value="1"/>
</dbReference>
<dbReference type="PRINTS" id="PR00038">
    <property type="entry name" value="HTHLUXR"/>
</dbReference>
<dbReference type="Gene3D" id="3.30.450.40">
    <property type="match status" value="1"/>
</dbReference>
<keyword evidence="1" id="KW-0805">Transcription regulation</keyword>
<feature type="domain" description="HTH luxR-type" evidence="4">
    <location>
        <begin position="221"/>
        <end position="286"/>
    </location>
</feature>
<organism evidence="5 6">
    <name type="scientific">Nonomuraea endophytica</name>
    <dbReference type="NCBI Taxonomy" id="714136"/>
    <lineage>
        <taxon>Bacteria</taxon>
        <taxon>Bacillati</taxon>
        <taxon>Actinomycetota</taxon>
        <taxon>Actinomycetes</taxon>
        <taxon>Streptosporangiales</taxon>
        <taxon>Streptosporangiaceae</taxon>
        <taxon>Nonomuraea</taxon>
    </lineage>
</organism>
<dbReference type="RefSeq" id="WP_312896624.1">
    <property type="nucleotide sequence ID" value="NZ_JACHIN010000010.1"/>
</dbReference>
<keyword evidence="2 5" id="KW-0238">DNA-binding</keyword>
<dbReference type="InterPro" id="IPR000792">
    <property type="entry name" value="Tscrpt_reg_LuxR_C"/>
</dbReference>
<evidence type="ECO:0000256" key="2">
    <source>
        <dbReference type="ARBA" id="ARBA00023125"/>
    </source>
</evidence>
<dbReference type="InterPro" id="IPR016032">
    <property type="entry name" value="Sig_transdc_resp-reg_C-effctor"/>
</dbReference>
<dbReference type="GO" id="GO:0003677">
    <property type="term" value="F:DNA binding"/>
    <property type="evidence" value="ECO:0007669"/>
    <property type="project" value="UniProtKB-KW"/>
</dbReference>
<evidence type="ECO:0000313" key="5">
    <source>
        <dbReference type="EMBL" id="MBB5081488.1"/>
    </source>
</evidence>
<keyword evidence="6" id="KW-1185">Reference proteome</keyword>